<dbReference type="SUPFAM" id="SSF55729">
    <property type="entry name" value="Acyl-CoA N-acyltransferases (Nat)"/>
    <property type="match status" value="1"/>
</dbReference>
<proteinExistence type="predicted"/>
<dbReference type="InterPro" id="IPR050276">
    <property type="entry name" value="MshD_Acetyltransferase"/>
</dbReference>
<dbReference type="PANTHER" id="PTHR43617">
    <property type="entry name" value="L-AMINO ACID N-ACETYLTRANSFERASE"/>
    <property type="match status" value="1"/>
</dbReference>
<dbReference type="InterPro" id="IPR000182">
    <property type="entry name" value="GNAT_dom"/>
</dbReference>
<dbReference type="AlphaFoldDB" id="A0A7S1JW49"/>
<reference evidence="2" key="1">
    <citation type="submission" date="2021-01" db="EMBL/GenBank/DDBJ databases">
        <authorList>
            <person name="Corre E."/>
            <person name="Pelletier E."/>
            <person name="Niang G."/>
            <person name="Scheremetjew M."/>
            <person name="Finn R."/>
            <person name="Kale V."/>
            <person name="Holt S."/>
            <person name="Cochrane G."/>
            <person name="Meng A."/>
            <person name="Brown T."/>
            <person name="Cohen L."/>
        </authorList>
    </citation>
    <scope>NUCLEOTIDE SEQUENCE</scope>
    <source>
        <strain evidence="2">CCMP3346</strain>
    </source>
</reference>
<name>A0A7S1JW49_9ALVE</name>
<evidence type="ECO:0000259" key="1">
    <source>
        <dbReference type="PROSITE" id="PS51186"/>
    </source>
</evidence>
<dbReference type="GO" id="GO:0016747">
    <property type="term" value="F:acyltransferase activity, transferring groups other than amino-acyl groups"/>
    <property type="evidence" value="ECO:0007669"/>
    <property type="project" value="InterPro"/>
</dbReference>
<dbReference type="InterPro" id="IPR016181">
    <property type="entry name" value="Acyl_CoA_acyltransferase"/>
</dbReference>
<evidence type="ECO:0000313" key="2">
    <source>
        <dbReference type="EMBL" id="CAD9056224.1"/>
    </source>
</evidence>
<dbReference type="CDD" id="cd04301">
    <property type="entry name" value="NAT_SF"/>
    <property type="match status" value="1"/>
</dbReference>
<dbReference type="Pfam" id="PF00583">
    <property type="entry name" value="Acetyltransf_1"/>
    <property type="match status" value="1"/>
</dbReference>
<dbReference type="PROSITE" id="PS51186">
    <property type="entry name" value="GNAT"/>
    <property type="match status" value="1"/>
</dbReference>
<organism evidence="2">
    <name type="scientific">Vitrella brassicaformis</name>
    <dbReference type="NCBI Taxonomy" id="1169539"/>
    <lineage>
        <taxon>Eukaryota</taxon>
        <taxon>Sar</taxon>
        <taxon>Alveolata</taxon>
        <taxon>Colpodellida</taxon>
        <taxon>Vitrellaceae</taxon>
        <taxon>Vitrella</taxon>
    </lineage>
</organism>
<feature type="domain" description="N-acetyltransferase" evidence="1">
    <location>
        <begin position="2"/>
        <end position="158"/>
    </location>
</feature>
<accession>A0A7S1JW49</accession>
<dbReference type="EMBL" id="HBGB01019534">
    <property type="protein sequence ID" value="CAD9056224.1"/>
    <property type="molecule type" value="Transcribed_RNA"/>
</dbReference>
<sequence>MMLIRPEQPSDFTAIRAVVATAFAGSQYGYSGESELVDQLRQDGDVVVALVAEDNENNENNESGEVVGHVMFSRLQQPLQCVTLAPVAVLPAHLGTGVGSALIKQGLAELEQDGHCLVAFVVGAPKYYQRFGFSVDAAARFETEYQRRSSWPGSCPQEDLTAAPARVWSLQKRSPALLRARRPIDAAGHLSLCINSTPLYVCVANWCVCLRERSTHTEIVRNESVPHRQPARHPQCPHTPFCHRPVWPPTA</sequence>
<protein>
    <recommendedName>
        <fullName evidence="1">N-acetyltransferase domain-containing protein</fullName>
    </recommendedName>
</protein>
<dbReference type="PANTHER" id="PTHR43617:SF2">
    <property type="entry name" value="UPF0039 PROTEIN SLL0451"/>
    <property type="match status" value="1"/>
</dbReference>
<gene>
    <name evidence="2" type="ORF">VBRA1451_LOCUS11289</name>
</gene>
<dbReference type="Gene3D" id="3.40.630.30">
    <property type="match status" value="1"/>
</dbReference>